<dbReference type="EMBL" id="QUBG01000003">
    <property type="protein sequence ID" value="TPR44223.1"/>
    <property type="molecule type" value="Genomic_DNA"/>
</dbReference>
<evidence type="ECO:0000313" key="5">
    <source>
        <dbReference type="EMBL" id="TPR44223.1"/>
    </source>
</evidence>
<sequence>MLHFFGGENMFKNTENLGIKINIASNFIKNYFDKQIATIFSDITNTQLHIIMYLYDNQEKDVSQDKLAKMVEISHPAIRNIIKRMMKKDLVKIGKFETDKRKVKVMLTDYSIKKINDNEQVINDMIKNTMDKITHGIDEDQLNKFDQTLSKIIDNLK</sequence>
<gene>
    <name evidence="5" type="ORF">DY130_04065</name>
</gene>
<dbReference type="InterPro" id="IPR000835">
    <property type="entry name" value="HTH_MarR-typ"/>
</dbReference>
<dbReference type="Proteomes" id="UP000784700">
    <property type="component" value="Unassembled WGS sequence"/>
</dbReference>
<reference evidence="5" key="1">
    <citation type="submission" date="2018-08" db="EMBL/GenBank/DDBJ databases">
        <title>Comparative genomics of wild bee and flower associated Lactobacillus reveals potential adaptation to the bee host.</title>
        <authorList>
            <person name="Vuong H.Q."/>
            <person name="Mcfrederick Q.S."/>
        </authorList>
    </citation>
    <scope>NUCLEOTIDE SEQUENCE</scope>
    <source>
        <strain evidence="5">HV_63</strain>
    </source>
</reference>
<proteinExistence type="predicted"/>
<dbReference type="InterPro" id="IPR036390">
    <property type="entry name" value="WH_DNA-bd_sf"/>
</dbReference>
<dbReference type="AlphaFoldDB" id="A0A9Q8IMD4"/>
<dbReference type="PANTHER" id="PTHR42756">
    <property type="entry name" value="TRANSCRIPTIONAL REGULATOR, MARR"/>
    <property type="match status" value="1"/>
</dbReference>
<keyword evidence="3" id="KW-0804">Transcription</keyword>
<dbReference type="SUPFAM" id="SSF46785">
    <property type="entry name" value="Winged helix' DNA-binding domain"/>
    <property type="match status" value="1"/>
</dbReference>
<dbReference type="SMART" id="SM00347">
    <property type="entry name" value="HTH_MARR"/>
    <property type="match status" value="1"/>
</dbReference>
<dbReference type="GO" id="GO:0003677">
    <property type="term" value="F:DNA binding"/>
    <property type="evidence" value="ECO:0007669"/>
    <property type="project" value="UniProtKB-KW"/>
</dbReference>
<dbReference type="PROSITE" id="PS50995">
    <property type="entry name" value="HTH_MARR_2"/>
    <property type="match status" value="1"/>
</dbReference>
<evidence type="ECO:0000256" key="1">
    <source>
        <dbReference type="ARBA" id="ARBA00023015"/>
    </source>
</evidence>
<organism evidence="5 6">
    <name type="scientific">Apilactobacillus micheneri</name>
    <dbReference type="NCBI Taxonomy" id="1899430"/>
    <lineage>
        <taxon>Bacteria</taxon>
        <taxon>Bacillati</taxon>
        <taxon>Bacillota</taxon>
        <taxon>Bacilli</taxon>
        <taxon>Lactobacillales</taxon>
        <taxon>Lactobacillaceae</taxon>
        <taxon>Apilactobacillus</taxon>
    </lineage>
</organism>
<evidence type="ECO:0000313" key="6">
    <source>
        <dbReference type="Proteomes" id="UP000784700"/>
    </source>
</evidence>
<dbReference type="InterPro" id="IPR036388">
    <property type="entry name" value="WH-like_DNA-bd_sf"/>
</dbReference>
<dbReference type="PANTHER" id="PTHR42756:SF1">
    <property type="entry name" value="TRANSCRIPTIONAL REPRESSOR OF EMRAB OPERON"/>
    <property type="match status" value="1"/>
</dbReference>
<dbReference type="GO" id="GO:0003700">
    <property type="term" value="F:DNA-binding transcription factor activity"/>
    <property type="evidence" value="ECO:0007669"/>
    <property type="project" value="InterPro"/>
</dbReference>
<dbReference type="Pfam" id="PF12802">
    <property type="entry name" value="MarR_2"/>
    <property type="match status" value="1"/>
</dbReference>
<evidence type="ECO:0000256" key="3">
    <source>
        <dbReference type="ARBA" id="ARBA00023163"/>
    </source>
</evidence>
<name>A0A9Q8IMD4_9LACO</name>
<evidence type="ECO:0000259" key="4">
    <source>
        <dbReference type="PROSITE" id="PS50995"/>
    </source>
</evidence>
<feature type="domain" description="HTH marR-type" evidence="4">
    <location>
        <begin position="14"/>
        <end position="154"/>
    </location>
</feature>
<protein>
    <submittedName>
        <fullName evidence="5">MarR family transcriptional regulator</fullName>
    </submittedName>
</protein>
<keyword evidence="2" id="KW-0238">DNA-binding</keyword>
<evidence type="ECO:0000256" key="2">
    <source>
        <dbReference type="ARBA" id="ARBA00023125"/>
    </source>
</evidence>
<comment type="caution">
    <text evidence="5">The sequence shown here is derived from an EMBL/GenBank/DDBJ whole genome shotgun (WGS) entry which is preliminary data.</text>
</comment>
<keyword evidence="1" id="KW-0805">Transcription regulation</keyword>
<accession>A0A9Q8IMD4</accession>
<dbReference type="Gene3D" id="1.10.10.10">
    <property type="entry name" value="Winged helix-like DNA-binding domain superfamily/Winged helix DNA-binding domain"/>
    <property type="match status" value="1"/>
</dbReference>